<accession>A0A812R2T4</accession>
<feature type="region of interest" description="Disordered" evidence="1">
    <location>
        <begin position="77"/>
        <end position="115"/>
    </location>
</feature>
<dbReference type="Proteomes" id="UP000604046">
    <property type="component" value="Unassembled WGS sequence"/>
</dbReference>
<keyword evidence="3" id="KW-1185">Reference proteome</keyword>
<dbReference type="EMBL" id="CAJNDS010002295">
    <property type="protein sequence ID" value="CAE7416744.1"/>
    <property type="molecule type" value="Genomic_DNA"/>
</dbReference>
<comment type="caution">
    <text evidence="2">The sequence shown here is derived from an EMBL/GenBank/DDBJ whole genome shotgun (WGS) entry which is preliminary data.</text>
</comment>
<evidence type="ECO:0000256" key="1">
    <source>
        <dbReference type="SAM" id="MobiDB-lite"/>
    </source>
</evidence>
<name>A0A812R2T4_9DINO</name>
<reference evidence="2" key="1">
    <citation type="submission" date="2021-02" db="EMBL/GenBank/DDBJ databases">
        <authorList>
            <person name="Dougan E. K."/>
            <person name="Rhodes N."/>
            <person name="Thang M."/>
            <person name="Chan C."/>
        </authorList>
    </citation>
    <scope>NUCLEOTIDE SEQUENCE</scope>
</reference>
<feature type="region of interest" description="Disordered" evidence="1">
    <location>
        <begin position="198"/>
        <end position="232"/>
    </location>
</feature>
<sequence>MFIDAKAGTCTRYQVTSTYPEECPVAFLERDDTGYLEAEFAKQHDLLSALVSRSLLPSSPMPWQPSEEESSFLLTAPDEDNEEPGVHGEVHGEGHESQQEEGSSGERESVDFAEVVRPSRAKKETLFWKTSELQMQQAQHQASQLTRVRRAHVSESERERTWRTRLEGVVKSERFSNLIMALIMANVILMGIEAGSAKSSFPTESQKDIPQKTPSRRIKDASGPVPNITRLGSHRCQDGASAVRGIVGEGFDSSLARLRCDQDDIPDWFNTVNVLMVAAFVAETVLKPPGL</sequence>
<gene>
    <name evidence="2" type="primary">CACNA1G</name>
    <name evidence="2" type="ORF">SNAT2548_LOCUS22660</name>
</gene>
<organism evidence="2 3">
    <name type="scientific">Symbiodinium natans</name>
    <dbReference type="NCBI Taxonomy" id="878477"/>
    <lineage>
        <taxon>Eukaryota</taxon>
        <taxon>Sar</taxon>
        <taxon>Alveolata</taxon>
        <taxon>Dinophyceae</taxon>
        <taxon>Suessiales</taxon>
        <taxon>Symbiodiniaceae</taxon>
        <taxon>Symbiodinium</taxon>
    </lineage>
</organism>
<dbReference type="AlphaFoldDB" id="A0A812R2T4"/>
<feature type="compositionally biased region" description="Basic and acidic residues" evidence="1">
    <location>
        <begin position="84"/>
        <end position="110"/>
    </location>
</feature>
<evidence type="ECO:0000313" key="3">
    <source>
        <dbReference type="Proteomes" id="UP000604046"/>
    </source>
</evidence>
<proteinExistence type="predicted"/>
<protein>
    <submittedName>
        <fullName evidence="2">CACNA1G protein</fullName>
    </submittedName>
</protein>
<evidence type="ECO:0000313" key="2">
    <source>
        <dbReference type="EMBL" id="CAE7416744.1"/>
    </source>
</evidence>